<sequence length="80" mass="9161">MKRIDFILLIFITIIEILVLFVAPVQTKKISLYLYAAYYVSWSMIVHAREKTLSTKIVLEYFLLAAIAVVALQVLLITSL</sequence>
<accession>A0A2M8KRR7</accession>
<keyword evidence="1" id="KW-1133">Transmembrane helix</keyword>
<evidence type="ECO:0000313" key="3">
    <source>
        <dbReference type="Proteomes" id="UP000229554"/>
    </source>
</evidence>
<gene>
    <name evidence="2" type="ORF">COU88_04180</name>
</gene>
<reference evidence="3" key="1">
    <citation type="submission" date="2017-09" db="EMBL/GenBank/DDBJ databases">
        <title>Depth-based differentiation of microbial function through sediment-hosted aquifers and enrichment of novel symbionts in the deep terrestrial subsurface.</title>
        <authorList>
            <person name="Probst A.J."/>
            <person name="Ladd B."/>
            <person name="Jarett J.K."/>
            <person name="Geller-Mcgrath D.E."/>
            <person name="Sieber C.M.K."/>
            <person name="Emerson J.B."/>
            <person name="Anantharaman K."/>
            <person name="Thomas B.C."/>
            <person name="Malmstrom R."/>
            <person name="Stieglmeier M."/>
            <person name="Klingl A."/>
            <person name="Woyke T."/>
            <person name="Ryan C.M."/>
            <person name="Banfield J.F."/>
        </authorList>
    </citation>
    <scope>NUCLEOTIDE SEQUENCE [LARGE SCALE GENOMIC DNA]</scope>
</reference>
<feature type="transmembrane region" description="Helical" evidence="1">
    <location>
        <begin position="6"/>
        <end position="25"/>
    </location>
</feature>
<feature type="transmembrane region" description="Helical" evidence="1">
    <location>
        <begin position="61"/>
        <end position="78"/>
    </location>
</feature>
<dbReference type="EMBL" id="PFED01000168">
    <property type="protein sequence ID" value="PJE62589.1"/>
    <property type="molecule type" value="Genomic_DNA"/>
</dbReference>
<evidence type="ECO:0000313" key="2">
    <source>
        <dbReference type="EMBL" id="PJE62589.1"/>
    </source>
</evidence>
<dbReference type="Proteomes" id="UP000229554">
    <property type="component" value="Unassembled WGS sequence"/>
</dbReference>
<comment type="caution">
    <text evidence="2">The sequence shown here is derived from an EMBL/GenBank/DDBJ whole genome shotgun (WGS) entry which is preliminary data.</text>
</comment>
<keyword evidence="1" id="KW-0472">Membrane</keyword>
<name>A0A2M8KRR7_9BACT</name>
<protein>
    <submittedName>
        <fullName evidence="2">Uncharacterized protein</fullName>
    </submittedName>
</protein>
<evidence type="ECO:0000256" key="1">
    <source>
        <dbReference type="SAM" id="Phobius"/>
    </source>
</evidence>
<dbReference type="AlphaFoldDB" id="A0A2M8KRR7"/>
<feature type="transmembrane region" description="Helical" evidence="1">
    <location>
        <begin position="32"/>
        <end position="49"/>
    </location>
</feature>
<keyword evidence="1" id="KW-0812">Transmembrane</keyword>
<proteinExistence type="predicted"/>
<organism evidence="2 3">
    <name type="scientific">Candidatus Roizmanbacteria bacterium CG10_big_fil_rev_8_21_14_0_10_39_6</name>
    <dbReference type="NCBI Taxonomy" id="1974853"/>
    <lineage>
        <taxon>Bacteria</taxon>
        <taxon>Candidatus Roizmaniibacteriota</taxon>
    </lineage>
</organism>